<proteinExistence type="predicted"/>
<evidence type="ECO:0000313" key="2">
    <source>
        <dbReference type="Proteomes" id="UP000276133"/>
    </source>
</evidence>
<protein>
    <submittedName>
        <fullName evidence="1">Uncharacterized protein</fullName>
    </submittedName>
</protein>
<dbReference type="Proteomes" id="UP000276133">
    <property type="component" value="Unassembled WGS sequence"/>
</dbReference>
<gene>
    <name evidence="1" type="ORF">BpHYR1_028292</name>
</gene>
<accession>A0A3M7R938</accession>
<sequence length="76" mass="8961">MEQIEDNNNQSQCNFCFGIGIVYKNISQSQNIPPFLQIDTHHEQKINLNEIDDINNSKIIENPITLWIYVYEYNLS</sequence>
<keyword evidence="2" id="KW-1185">Reference proteome</keyword>
<reference evidence="1 2" key="1">
    <citation type="journal article" date="2018" name="Sci. Rep.">
        <title>Genomic signatures of local adaptation to the degree of environmental predictability in rotifers.</title>
        <authorList>
            <person name="Franch-Gras L."/>
            <person name="Hahn C."/>
            <person name="Garcia-Roger E.M."/>
            <person name="Carmona M.J."/>
            <person name="Serra M."/>
            <person name="Gomez A."/>
        </authorList>
    </citation>
    <scope>NUCLEOTIDE SEQUENCE [LARGE SCALE GENOMIC DNA]</scope>
    <source>
        <strain evidence="1">HYR1</strain>
    </source>
</reference>
<evidence type="ECO:0000313" key="1">
    <source>
        <dbReference type="EMBL" id="RNA20143.1"/>
    </source>
</evidence>
<dbReference type="AlphaFoldDB" id="A0A3M7R938"/>
<dbReference type="EMBL" id="REGN01003915">
    <property type="protein sequence ID" value="RNA20143.1"/>
    <property type="molecule type" value="Genomic_DNA"/>
</dbReference>
<organism evidence="1 2">
    <name type="scientific">Brachionus plicatilis</name>
    <name type="common">Marine rotifer</name>
    <name type="synonym">Brachionus muelleri</name>
    <dbReference type="NCBI Taxonomy" id="10195"/>
    <lineage>
        <taxon>Eukaryota</taxon>
        <taxon>Metazoa</taxon>
        <taxon>Spiralia</taxon>
        <taxon>Gnathifera</taxon>
        <taxon>Rotifera</taxon>
        <taxon>Eurotatoria</taxon>
        <taxon>Monogononta</taxon>
        <taxon>Pseudotrocha</taxon>
        <taxon>Ploima</taxon>
        <taxon>Brachionidae</taxon>
        <taxon>Brachionus</taxon>
    </lineage>
</organism>
<name>A0A3M7R938_BRAPC</name>
<comment type="caution">
    <text evidence="1">The sequence shown here is derived from an EMBL/GenBank/DDBJ whole genome shotgun (WGS) entry which is preliminary data.</text>
</comment>